<evidence type="ECO:0000256" key="2">
    <source>
        <dbReference type="ARBA" id="ARBA00023015"/>
    </source>
</evidence>
<comment type="similarity">
    <text evidence="1">Belongs to the LysR transcriptional regulatory family.</text>
</comment>
<gene>
    <name evidence="6" type="ORF">ACFSKQ_18155</name>
</gene>
<accession>A0ABW5CSV1</accession>
<dbReference type="Gene3D" id="3.40.190.10">
    <property type="entry name" value="Periplasmic binding protein-like II"/>
    <property type="match status" value="2"/>
</dbReference>
<comment type="caution">
    <text evidence="6">The sequence shown here is derived from an EMBL/GenBank/DDBJ whole genome shotgun (WGS) entry which is preliminary data.</text>
</comment>
<keyword evidence="3" id="KW-0238">DNA-binding</keyword>
<keyword evidence="4" id="KW-0804">Transcription</keyword>
<evidence type="ECO:0000256" key="1">
    <source>
        <dbReference type="ARBA" id="ARBA00009437"/>
    </source>
</evidence>
<evidence type="ECO:0000259" key="5">
    <source>
        <dbReference type="PROSITE" id="PS50931"/>
    </source>
</evidence>
<dbReference type="Pfam" id="PF03466">
    <property type="entry name" value="LysR_substrate"/>
    <property type="match status" value="1"/>
</dbReference>
<evidence type="ECO:0000256" key="3">
    <source>
        <dbReference type="ARBA" id="ARBA00023125"/>
    </source>
</evidence>
<dbReference type="InterPro" id="IPR000847">
    <property type="entry name" value="LysR_HTH_N"/>
</dbReference>
<evidence type="ECO:0000313" key="7">
    <source>
        <dbReference type="Proteomes" id="UP001597371"/>
    </source>
</evidence>
<reference evidence="7" key="1">
    <citation type="journal article" date="2019" name="Int. J. Syst. Evol. Microbiol.">
        <title>The Global Catalogue of Microorganisms (GCM) 10K type strain sequencing project: providing services to taxonomists for standard genome sequencing and annotation.</title>
        <authorList>
            <consortium name="The Broad Institute Genomics Platform"/>
            <consortium name="The Broad Institute Genome Sequencing Center for Infectious Disease"/>
            <person name="Wu L."/>
            <person name="Ma J."/>
        </authorList>
    </citation>
    <scope>NUCLEOTIDE SEQUENCE [LARGE SCALE GENOMIC DNA]</scope>
    <source>
        <strain evidence="7">ZS-35-S2</strain>
    </source>
</reference>
<protein>
    <submittedName>
        <fullName evidence="6">LysR family transcriptional regulator</fullName>
    </submittedName>
</protein>
<dbReference type="InterPro" id="IPR036388">
    <property type="entry name" value="WH-like_DNA-bd_sf"/>
</dbReference>
<dbReference type="Gene3D" id="1.10.10.10">
    <property type="entry name" value="Winged helix-like DNA-binding domain superfamily/Winged helix DNA-binding domain"/>
    <property type="match status" value="1"/>
</dbReference>
<keyword evidence="7" id="KW-1185">Reference proteome</keyword>
<name>A0ABW5CSV1_9HYPH</name>
<dbReference type="PANTHER" id="PTHR30346">
    <property type="entry name" value="TRANSCRIPTIONAL DUAL REGULATOR HCAR-RELATED"/>
    <property type="match status" value="1"/>
</dbReference>
<dbReference type="PROSITE" id="PS50931">
    <property type="entry name" value="HTH_LYSR"/>
    <property type="match status" value="1"/>
</dbReference>
<dbReference type="EMBL" id="JBHUIJ010000028">
    <property type="protein sequence ID" value="MFD2239376.1"/>
    <property type="molecule type" value="Genomic_DNA"/>
</dbReference>
<dbReference type="RefSeq" id="WP_209738081.1">
    <property type="nucleotide sequence ID" value="NZ_CP072611.1"/>
</dbReference>
<dbReference type="InterPro" id="IPR005119">
    <property type="entry name" value="LysR_subst-bd"/>
</dbReference>
<dbReference type="InterPro" id="IPR036390">
    <property type="entry name" value="WH_DNA-bd_sf"/>
</dbReference>
<dbReference type="PANTHER" id="PTHR30346:SF0">
    <property type="entry name" value="HCA OPERON TRANSCRIPTIONAL ACTIVATOR HCAR"/>
    <property type="match status" value="1"/>
</dbReference>
<dbReference type="Proteomes" id="UP001597371">
    <property type="component" value="Unassembled WGS sequence"/>
</dbReference>
<proteinExistence type="inferred from homology"/>
<dbReference type="SUPFAM" id="SSF46785">
    <property type="entry name" value="Winged helix' DNA-binding domain"/>
    <property type="match status" value="1"/>
</dbReference>
<dbReference type="Pfam" id="PF00126">
    <property type="entry name" value="HTH_1"/>
    <property type="match status" value="1"/>
</dbReference>
<organism evidence="6 7">
    <name type="scientific">Aureimonas populi</name>
    <dbReference type="NCBI Taxonomy" id="1701758"/>
    <lineage>
        <taxon>Bacteria</taxon>
        <taxon>Pseudomonadati</taxon>
        <taxon>Pseudomonadota</taxon>
        <taxon>Alphaproteobacteria</taxon>
        <taxon>Hyphomicrobiales</taxon>
        <taxon>Aurantimonadaceae</taxon>
        <taxon>Aureimonas</taxon>
    </lineage>
</organism>
<dbReference type="SUPFAM" id="SSF53850">
    <property type="entry name" value="Periplasmic binding protein-like II"/>
    <property type="match status" value="1"/>
</dbReference>
<feature type="domain" description="HTH lysR-type" evidence="5">
    <location>
        <begin position="2"/>
        <end position="59"/>
    </location>
</feature>
<sequence>MLTLRQLRYFVATAELGQISQAAVELSISQSAVTTAIRDLERGIEVELFRRSPSGMELTPSGREFLFHAYDILQKVEEASTLRLPSAAIEGHLSVAATYTVIGYFLPNHLHRLRRSYPGLDIRLHETDRQSIEAGLTDGRFDIAVLLTSNVNDLRIAAERVVASPRRLWLTSRHPLLKRDSLGLQDLLHEPYIMLTVDEAEESSVRYWRAAQMEPNVALRTSSVEAVRSLVASGQGVAILSDMVYRPWSLEGQRLETVVLNDQVPTMDVGLAWSRESGLTRTAEAFRDYFRQAYQSPRVRSLTAAGRDSALPLT</sequence>
<evidence type="ECO:0000256" key="4">
    <source>
        <dbReference type="ARBA" id="ARBA00023163"/>
    </source>
</evidence>
<keyword evidence="2" id="KW-0805">Transcription regulation</keyword>
<dbReference type="PRINTS" id="PR00039">
    <property type="entry name" value="HTHLYSR"/>
</dbReference>
<evidence type="ECO:0000313" key="6">
    <source>
        <dbReference type="EMBL" id="MFD2239376.1"/>
    </source>
</evidence>